<dbReference type="AlphaFoldDB" id="A0A517RH51"/>
<dbReference type="Gene3D" id="3.50.50.60">
    <property type="entry name" value="FAD/NAD(P)-binding domain"/>
    <property type="match status" value="1"/>
</dbReference>
<gene>
    <name evidence="3" type="ORF">Pan241w_32920</name>
</gene>
<dbReference type="RefSeq" id="WP_145217651.1">
    <property type="nucleotide sequence ID" value="NZ_CP036269.1"/>
</dbReference>
<proteinExistence type="predicted"/>
<organism evidence="3 4">
    <name type="scientific">Gimesia alba</name>
    <dbReference type="NCBI Taxonomy" id="2527973"/>
    <lineage>
        <taxon>Bacteria</taxon>
        <taxon>Pseudomonadati</taxon>
        <taxon>Planctomycetota</taxon>
        <taxon>Planctomycetia</taxon>
        <taxon>Planctomycetales</taxon>
        <taxon>Planctomycetaceae</taxon>
        <taxon>Gimesia</taxon>
    </lineage>
</organism>
<dbReference type="EMBL" id="CP036269">
    <property type="protein sequence ID" value="QDT43193.1"/>
    <property type="molecule type" value="Genomic_DNA"/>
</dbReference>
<keyword evidence="2" id="KW-0503">Monooxygenase</keyword>
<evidence type="ECO:0000313" key="3">
    <source>
        <dbReference type="EMBL" id="QDT43193.1"/>
    </source>
</evidence>
<reference evidence="3 4" key="1">
    <citation type="submission" date="2019-02" db="EMBL/GenBank/DDBJ databases">
        <title>Deep-cultivation of Planctomycetes and their phenomic and genomic characterization uncovers novel biology.</title>
        <authorList>
            <person name="Wiegand S."/>
            <person name="Jogler M."/>
            <person name="Boedeker C."/>
            <person name="Pinto D."/>
            <person name="Vollmers J."/>
            <person name="Rivas-Marin E."/>
            <person name="Kohn T."/>
            <person name="Peeters S.H."/>
            <person name="Heuer A."/>
            <person name="Rast P."/>
            <person name="Oberbeckmann S."/>
            <person name="Bunk B."/>
            <person name="Jeske O."/>
            <person name="Meyerdierks A."/>
            <person name="Storesund J.E."/>
            <person name="Kallscheuer N."/>
            <person name="Luecker S."/>
            <person name="Lage O.M."/>
            <person name="Pohl T."/>
            <person name="Merkel B.J."/>
            <person name="Hornburger P."/>
            <person name="Mueller R.-W."/>
            <person name="Bruemmer F."/>
            <person name="Labrenz M."/>
            <person name="Spormann A.M."/>
            <person name="Op den Camp H."/>
            <person name="Overmann J."/>
            <person name="Amann R."/>
            <person name="Jetten M.S.M."/>
            <person name="Mascher T."/>
            <person name="Medema M.H."/>
            <person name="Devos D.P."/>
            <person name="Kaster A.-K."/>
            <person name="Ovreas L."/>
            <person name="Rohde M."/>
            <person name="Galperin M.Y."/>
            <person name="Jogler C."/>
        </authorList>
    </citation>
    <scope>NUCLEOTIDE SEQUENCE [LARGE SCALE GENOMIC DNA]</scope>
    <source>
        <strain evidence="3 4">Pan241w</strain>
    </source>
</reference>
<dbReference type="OrthoDB" id="103324at2"/>
<accession>A0A517RH51</accession>
<name>A0A517RH51_9PLAN</name>
<dbReference type="GO" id="GO:0004497">
    <property type="term" value="F:monooxygenase activity"/>
    <property type="evidence" value="ECO:0007669"/>
    <property type="project" value="UniProtKB-KW"/>
</dbReference>
<protein>
    <submittedName>
        <fullName evidence="3">Tryptophan halogenase</fullName>
    </submittedName>
</protein>
<dbReference type="PANTHER" id="PTHR43747">
    <property type="entry name" value="FAD-BINDING PROTEIN"/>
    <property type="match status" value="1"/>
</dbReference>
<dbReference type="SUPFAM" id="SSF51905">
    <property type="entry name" value="FAD/NAD(P)-binding domain"/>
    <property type="match status" value="1"/>
</dbReference>
<dbReference type="InterPro" id="IPR006905">
    <property type="entry name" value="Flavin_halogenase"/>
</dbReference>
<sequence length="490" mass="54405">MQQFDVVIMGAGFGGSLTALLLDRVGLSVAIVDRGTHPRFAIGESSTPAAGYLLRSLSEQYDLPQFQPFCKHGTWQEHYPGLACGIKRGFSYFSHEPQHNFKAKPSHGSELLVTANLSDSLADTHWYRADVDNFFAEEVQKSKVVYLDQSEVTLERSDGWEITGTRKGEPIALQAAFVIDATGAAGIVPNTLGIERQTEFLTKSSAVYGHFASVVSWAEVLDQSHIDRSDYPFDCDRAALHQVLHEGWMWQLRFNNGITSAGFVLKEDQQTGGAEDVWRQMLEGYPSIAAQFADASLVAPESGLVSTNRLQRGWKKCAGENWALLPHTAGFIDPLHSTGIAHTLCGIERLVAALEQFWGKEELTSVMVDYSDSIQAELSLIDSLVAGCYLSLPHFDLFTASTLFYFAAATGFEHLRCSEGKQPLFLCADDTEFRQAVREWIHLLEQGADEIPQAIERAELLLKPWNRVGLFQPAIPNMYYYTAAPETEPR</sequence>
<dbReference type="PANTHER" id="PTHR43747:SF5">
    <property type="entry name" value="FAD-BINDING DOMAIN-CONTAINING PROTEIN"/>
    <property type="match status" value="1"/>
</dbReference>
<evidence type="ECO:0000256" key="2">
    <source>
        <dbReference type="ARBA" id="ARBA00023033"/>
    </source>
</evidence>
<dbReference type="KEGG" id="gaz:Pan241w_32920"/>
<evidence type="ECO:0000256" key="1">
    <source>
        <dbReference type="ARBA" id="ARBA00023002"/>
    </source>
</evidence>
<dbReference type="Proteomes" id="UP000317171">
    <property type="component" value="Chromosome"/>
</dbReference>
<keyword evidence="4" id="KW-1185">Reference proteome</keyword>
<keyword evidence="1" id="KW-0560">Oxidoreductase</keyword>
<evidence type="ECO:0000313" key="4">
    <source>
        <dbReference type="Proteomes" id="UP000317171"/>
    </source>
</evidence>
<dbReference type="InterPro" id="IPR050816">
    <property type="entry name" value="Flavin-dep_Halogenase_NPB"/>
</dbReference>
<dbReference type="InterPro" id="IPR036188">
    <property type="entry name" value="FAD/NAD-bd_sf"/>
</dbReference>
<dbReference type="Pfam" id="PF04820">
    <property type="entry name" value="Trp_halogenase"/>
    <property type="match status" value="1"/>
</dbReference>